<feature type="region of interest" description="Disordered" evidence="3">
    <location>
        <begin position="24"/>
        <end position="45"/>
    </location>
</feature>
<evidence type="ECO:0000313" key="6">
    <source>
        <dbReference type="Proteomes" id="UP000694394"/>
    </source>
</evidence>
<keyword evidence="2" id="KW-0645">Protease</keyword>
<dbReference type="PROSITE" id="PS00972">
    <property type="entry name" value="USP_1"/>
    <property type="match status" value="1"/>
</dbReference>
<dbReference type="GO" id="GO:0004843">
    <property type="term" value="F:cysteine-type deubiquitinase activity"/>
    <property type="evidence" value="ECO:0007669"/>
    <property type="project" value="UniProtKB-UniRule"/>
</dbReference>
<feature type="compositionally biased region" description="Basic and acidic residues" evidence="3">
    <location>
        <begin position="29"/>
        <end position="39"/>
    </location>
</feature>
<dbReference type="GO" id="GO:0042981">
    <property type="term" value="P:regulation of apoptotic process"/>
    <property type="evidence" value="ECO:0007669"/>
    <property type="project" value="TreeGrafter"/>
</dbReference>
<dbReference type="SUPFAM" id="SSF54001">
    <property type="entry name" value="Cysteine proteinases"/>
    <property type="match status" value="1"/>
</dbReference>
<evidence type="ECO:0000256" key="2">
    <source>
        <dbReference type="RuleBase" id="RU366025"/>
    </source>
</evidence>
<sequence length="512" mass="57673">MKTFSLLQGGKPHFNAFTKLKTSQPNLADGKDQPSRYRPENSSLLSKRDPNLYLKQAPGTKPLAPRDKLLLTWKRPYGVGAGLCNVGNTCYMNAALQCLTYTPPLANYVLSQEHSLSCRRQECCMLCTMEAHVTRVLTQPGQVIKPSLALAAGFHRYNQEDAHEFLMCTVDAMKKPLDGHSEDTTLIRQIFGGYWRSQIKCLHCHGISDTFEPYLDIALDIEAAQSLNQALQWLVKPEHLDGEDAYHCGTCLKKVPASKSLTVHTASKVLMLVLKRFSDVTGNKIAKEVQYPECLDMQPYMSQQKRGPLVYLLYAVLVHAGSSCQSGHYFCFVKARNGQWYKMDDAKVTGCHISSVLSQHAYILFYIQKKTQWACLKGKKPRAHGAKETDMGATQGELKSDSRIKVPEFKEHFEKTATRELSLDQQKCHEEQNWQKPEVNYRKTESTMPFNAVVNPPPKCKTDMKKDNDLLPNSDKEERHQVSLKTSKGPCVGERARGSKRGNKQGTRSLAL</sequence>
<reference evidence="5" key="1">
    <citation type="submission" date="2016-12" db="EMBL/GenBank/DDBJ databases">
        <title>Mouse lemur reference genome and diversity panel.</title>
        <authorList>
            <person name="Harris R."/>
            <person name="Larsen P."/>
            <person name="Liu Y."/>
            <person name="Hughes D.S."/>
            <person name="Murali S."/>
            <person name="Raveendran M."/>
            <person name="Korchina V."/>
            <person name="Wang M."/>
            <person name="Jhangiani S."/>
            <person name="Bandaranaike D."/>
            <person name="Bellair M."/>
            <person name="Blankenburg K."/>
            <person name="Chao H."/>
            <person name="Dahdouli M."/>
            <person name="Dinh H."/>
            <person name="Doddapaneni H."/>
            <person name="English A."/>
            <person name="Firestine M."/>
            <person name="Gnanaolivu R."/>
            <person name="Gross S."/>
            <person name="Hernandez B."/>
            <person name="Javaid M."/>
            <person name="Jayaseelan J."/>
            <person name="Jones J."/>
            <person name="Khan Z."/>
            <person name="Kovar C."/>
            <person name="Kurapati P."/>
            <person name="Le B."/>
            <person name="Lee S."/>
            <person name="Li M."/>
            <person name="Mathew T."/>
            <person name="Narasimhan A."/>
            <person name="Ngo D."/>
            <person name="Nguyen L."/>
            <person name="Okwuonu G."/>
            <person name="Ongeri F."/>
            <person name="Osuji N."/>
            <person name="Pu L.-L."/>
            <person name="Puazo M."/>
            <person name="Quiroz J."/>
            <person name="Raj R."/>
            <person name="Rajbhandari K."/>
            <person name="Reid J.G."/>
            <person name="Santibanez J."/>
            <person name="Sexton D."/>
            <person name="Skinner E."/>
            <person name="Vee V."/>
            <person name="Weissenberger G."/>
            <person name="Wu Y."/>
            <person name="Xin Y."/>
            <person name="Han Y."/>
            <person name="Campbell C."/>
            <person name="Brown A."/>
            <person name="Sullivan B."/>
            <person name="Shelton J."/>
            <person name="Brown S."/>
            <person name="Dudchenko O."/>
            <person name="Machol I."/>
            <person name="Durand N."/>
            <person name="Shamim M."/>
            <person name="Lieberman A."/>
            <person name="Muzny D.M."/>
            <person name="Richards S."/>
            <person name="Yoder A."/>
            <person name="Worley K.C."/>
            <person name="Rogers J."/>
            <person name="Gibbs R.A."/>
        </authorList>
    </citation>
    <scope>NUCLEOTIDE SEQUENCE [LARGE SCALE GENOMIC DNA]</scope>
</reference>
<dbReference type="PANTHER" id="PTHR24006">
    <property type="entry name" value="UBIQUITIN CARBOXYL-TERMINAL HYDROLASE"/>
    <property type="match status" value="1"/>
</dbReference>
<reference evidence="5" key="3">
    <citation type="submission" date="2025-09" db="UniProtKB">
        <authorList>
            <consortium name="Ensembl"/>
        </authorList>
    </citation>
    <scope>IDENTIFICATION</scope>
</reference>
<keyword evidence="2" id="KW-0788">Thiol protease</keyword>
<dbReference type="InterPro" id="IPR050164">
    <property type="entry name" value="Peptidase_C19"/>
</dbReference>
<dbReference type="GO" id="GO:0006508">
    <property type="term" value="P:proteolysis"/>
    <property type="evidence" value="ECO:0007669"/>
    <property type="project" value="UniProtKB-KW"/>
</dbReference>
<dbReference type="InterPro" id="IPR038765">
    <property type="entry name" value="Papain-like_cys_pep_sf"/>
</dbReference>
<reference evidence="5" key="2">
    <citation type="submission" date="2025-08" db="UniProtKB">
        <authorList>
            <consortium name="Ensembl"/>
        </authorList>
    </citation>
    <scope>IDENTIFICATION</scope>
</reference>
<protein>
    <recommendedName>
        <fullName evidence="2">Ubiquitin carboxyl-terminal hydrolase</fullName>
        <ecNumber evidence="2">3.4.19.12</ecNumber>
    </recommendedName>
</protein>
<keyword evidence="2" id="KW-0378">Hydrolase</keyword>
<dbReference type="Ensembl" id="ENSMICT00000058909.1">
    <property type="protein sequence ID" value="ENSMICP00000043301.1"/>
    <property type="gene ID" value="ENSMICG00000044749.1"/>
</dbReference>
<dbReference type="FunFam" id="3.90.70.10:FF:000070">
    <property type="entry name" value="Ubiquitin carboxyl-terminal hydrolase 17-like protein 17"/>
    <property type="match status" value="1"/>
</dbReference>
<evidence type="ECO:0000259" key="4">
    <source>
        <dbReference type="PROSITE" id="PS50235"/>
    </source>
</evidence>
<dbReference type="Proteomes" id="UP000694394">
    <property type="component" value="Chromosome X"/>
</dbReference>
<keyword evidence="2" id="KW-0833">Ubl conjugation pathway</keyword>
<dbReference type="PROSITE" id="PS50235">
    <property type="entry name" value="USP_3"/>
    <property type="match status" value="1"/>
</dbReference>
<comment type="function">
    <text evidence="2">Deubiquitinating enzyme that removes conjugated ubiquitin from specific proteins to regulate different cellular processes.</text>
</comment>
<comment type="similarity">
    <text evidence="1">Belongs to the peptidase C19 family. USP17 subfamily.</text>
</comment>
<feature type="domain" description="USP" evidence="4">
    <location>
        <begin position="81"/>
        <end position="369"/>
    </location>
</feature>
<dbReference type="InterPro" id="IPR028889">
    <property type="entry name" value="USP"/>
</dbReference>
<evidence type="ECO:0000256" key="1">
    <source>
        <dbReference type="ARBA" id="ARBA00008245"/>
    </source>
</evidence>
<accession>A0A8C5XYB8</accession>
<dbReference type="EC" id="3.4.19.12" evidence="2"/>
<dbReference type="InterPro" id="IPR018200">
    <property type="entry name" value="USP_CS"/>
</dbReference>
<dbReference type="InterPro" id="IPR001394">
    <property type="entry name" value="Peptidase_C19_UCH"/>
</dbReference>
<dbReference type="GO" id="GO:0005829">
    <property type="term" value="C:cytosol"/>
    <property type="evidence" value="ECO:0007669"/>
    <property type="project" value="TreeGrafter"/>
</dbReference>
<name>A0A8C5XYB8_MICMU</name>
<dbReference type="AlphaFoldDB" id="A0A8C5XYB8"/>
<dbReference type="Gene3D" id="3.90.70.10">
    <property type="entry name" value="Cysteine proteinases"/>
    <property type="match status" value="1"/>
</dbReference>
<feature type="compositionally biased region" description="Basic and acidic residues" evidence="3">
    <location>
        <begin position="460"/>
        <end position="481"/>
    </location>
</feature>
<dbReference type="GO" id="GO:0016579">
    <property type="term" value="P:protein deubiquitination"/>
    <property type="evidence" value="ECO:0007669"/>
    <property type="project" value="InterPro"/>
</dbReference>
<dbReference type="EMBL" id="ABDC03036771">
    <property type="status" value="NOT_ANNOTATED_CDS"/>
    <property type="molecule type" value="Genomic_DNA"/>
</dbReference>
<keyword evidence="6" id="KW-1185">Reference proteome</keyword>
<dbReference type="GO" id="GO:0005634">
    <property type="term" value="C:nucleus"/>
    <property type="evidence" value="ECO:0007669"/>
    <property type="project" value="TreeGrafter"/>
</dbReference>
<dbReference type="PANTHER" id="PTHR24006:SF651">
    <property type="entry name" value="INACTIVE UBIQUITIN CARBOXYL-TERMINAL HYDROLASE 17-LIKE PROTEIN 4-RELATED"/>
    <property type="match status" value="1"/>
</dbReference>
<evidence type="ECO:0000256" key="3">
    <source>
        <dbReference type="SAM" id="MobiDB-lite"/>
    </source>
</evidence>
<dbReference type="CDD" id="cd02661">
    <property type="entry name" value="Peptidase_C19E"/>
    <property type="match status" value="1"/>
</dbReference>
<dbReference type="Pfam" id="PF00443">
    <property type="entry name" value="UCH"/>
    <property type="match status" value="1"/>
</dbReference>
<proteinExistence type="inferred from homology"/>
<dbReference type="GeneTree" id="ENSGT00940000162665"/>
<dbReference type="PROSITE" id="PS00973">
    <property type="entry name" value="USP_2"/>
    <property type="match status" value="1"/>
</dbReference>
<feature type="region of interest" description="Disordered" evidence="3">
    <location>
        <begin position="449"/>
        <end position="512"/>
    </location>
</feature>
<organism evidence="5 6">
    <name type="scientific">Microcebus murinus</name>
    <name type="common">Gray mouse lemur</name>
    <name type="synonym">Lemur murinus</name>
    <dbReference type="NCBI Taxonomy" id="30608"/>
    <lineage>
        <taxon>Eukaryota</taxon>
        <taxon>Metazoa</taxon>
        <taxon>Chordata</taxon>
        <taxon>Craniata</taxon>
        <taxon>Vertebrata</taxon>
        <taxon>Euteleostomi</taxon>
        <taxon>Mammalia</taxon>
        <taxon>Eutheria</taxon>
        <taxon>Euarchontoglires</taxon>
        <taxon>Primates</taxon>
        <taxon>Strepsirrhini</taxon>
        <taxon>Lemuriformes</taxon>
        <taxon>Cheirogaleidae</taxon>
        <taxon>Microcebus</taxon>
    </lineage>
</organism>
<evidence type="ECO:0000313" key="5">
    <source>
        <dbReference type="Ensembl" id="ENSMICP00000043301.1"/>
    </source>
</evidence>
<comment type="catalytic activity">
    <reaction evidence="2">
        <text>Thiol-dependent hydrolysis of ester, thioester, amide, peptide and isopeptide bonds formed by the C-terminal Gly of ubiquitin (a 76-residue protein attached to proteins as an intracellular targeting signal).</text>
        <dbReference type="EC" id="3.4.19.12"/>
    </reaction>
</comment>